<accession>A0A512E2C5</accession>
<dbReference type="EMBL" id="BJYZ01000051">
    <property type="protein sequence ID" value="GEO42836.1"/>
    <property type="molecule type" value="Genomic_DNA"/>
</dbReference>
<proteinExistence type="predicted"/>
<evidence type="ECO:0000313" key="3">
    <source>
        <dbReference type="Proteomes" id="UP000321523"/>
    </source>
</evidence>
<comment type="caution">
    <text evidence="2">The sequence shown here is derived from an EMBL/GenBank/DDBJ whole genome shotgun (WGS) entry which is preliminary data.</text>
</comment>
<organism evidence="2 3">
    <name type="scientific">Skermanella aerolata</name>
    <dbReference type="NCBI Taxonomy" id="393310"/>
    <lineage>
        <taxon>Bacteria</taxon>
        <taxon>Pseudomonadati</taxon>
        <taxon>Pseudomonadota</taxon>
        <taxon>Alphaproteobacteria</taxon>
        <taxon>Rhodospirillales</taxon>
        <taxon>Azospirillaceae</taxon>
        <taxon>Skermanella</taxon>
    </lineage>
</organism>
<reference evidence="2 3" key="1">
    <citation type="submission" date="2019-07" db="EMBL/GenBank/DDBJ databases">
        <title>Whole genome shotgun sequence of Skermanella aerolata NBRC 106429.</title>
        <authorList>
            <person name="Hosoyama A."/>
            <person name="Uohara A."/>
            <person name="Ohji S."/>
            <person name="Ichikawa N."/>
        </authorList>
    </citation>
    <scope>NUCLEOTIDE SEQUENCE [LARGE SCALE GENOMIC DNA]</scope>
    <source>
        <strain evidence="2 3">NBRC 106429</strain>
    </source>
</reference>
<evidence type="ECO:0000256" key="1">
    <source>
        <dbReference type="SAM" id="MobiDB-lite"/>
    </source>
</evidence>
<evidence type="ECO:0000313" key="2">
    <source>
        <dbReference type="EMBL" id="GEO42836.1"/>
    </source>
</evidence>
<dbReference type="Proteomes" id="UP000321523">
    <property type="component" value="Unassembled WGS sequence"/>
</dbReference>
<dbReference type="AlphaFoldDB" id="A0A512E2C5"/>
<protein>
    <submittedName>
        <fullName evidence="2">Uncharacterized protein</fullName>
    </submittedName>
</protein>
<sequence>MADLDTVAPQRRQRHDRPPDLLAGAAVLTPHEAAYLELTGFLVELAGRLEREHHDLIWDRLIRIDLRLRALQAREPPPQTAELWRRRHRVLPGLPGPVGPAPGAGKPGAGDVPPDRRSR</sequence>
<keyword evidence="3" id="KW-1185">Reference proteome</keyword>
<gene>
    <name evidence="2" type="ORF">SAE02_69840</name>
</gene>
<name>A0A512E2C5_9PROT</name>
<feature type="region of interest" description="Disordered" evidence="1">
    <location>
        <begin position="87"/>
        <end position="119"/>
    </location>
</feature>
<feature type="compositionally biased region" description="Low complexity" evidence="1">
    <location>
        <begin position="101"/>
        <end position="112"/>
    </location>
</feature>